<sequence length="112" mass="11784">MTRNRQRGMVTAEIAVGLLCLVVILVGIGFGLGAMNQQVRCSEAAAEIARQVARGDDAAADLARQRVPDGAEVSVFDEGGRVEVTVEAAYRPFDLVPAITTTARSRIGSEPG</sequence>
<keyword evidence="1" id="KW-1133">Transmembrane helix</keyword>
<evidence type="ECO:0000313" key="3">
    <source>
        <dbReference type="Proteomes" id="UP000295371"/>
    </source>
</evidence>
<dbReference type="InterPro" id="IPR049790">
    <property type="entry name" value="Rv3655c/TadE"/>
</dbReference>
<gene>
    <name evidence="2" type="ORF">CLV29_2922</name>
</gene>
<evidence type="ECO:0000313" key="2">
    <source>
        <dbReference type="EMBL" id="TDT29900.1"/>
    </source>
</evidence>
<evidence type="ECO:0000256" key="1">
    <source>
        <dbReference type="SAM" id="Phobius"/>
    </source>
</evidence>
<dbReference type="AlphaFoldDB" id="A0A4R7IYV1"/>
<protein>
    <recommendedName>
        <fullName evidence="4">TadE-like protein</fullName>
    </recommendedName>
</protein>
<keyword evidence="3" id="KW-1185">Reference proteome</keyword>
<dbReference type="Proteomes" id="UP000295371">
    <property type="component" value="Unassembled WGS sequence"/>
</dbReference>
<comment type="caution">
    <text evidence="2">The sequence shown here is derived from an EMBL/GenBank/DDBJ whole genome shotgun (WGS) entry which is preliminary data.</text>
</comment>
<keyword evidence="1" id="KW-0472">Membrane</keyword>
<dbReference type="EMBL" id="SOAW01000003">
    <property type="protein sequence ID" value="TDT29900.1"/>
    <property type="molecule type" value="Genomic_DNA"/>
</dbReference>
<keyword evidence="1" id="KW-0812">Transmembrane</keyword>
<reference evidence="2 3" key="1">
    <citation type="submission" date="2019-03" db="EMBL/GenBank/DDBJ databases">
        <title>Genomic Encyclopedia of Archaeal and Bacterial Type Strains, Phase II (KMG-II): from individual species to whole genera.</title>
        <authorList>
            <person name="Goeker M."/>
        </authorList>
    </citation>
    <scope>NUCLEOTIDE SEQUENCE [LARGE SCALE GENOMIC DNA]</scope>
    <source>
        <strain evidence="2 3">DSM 24323</strain>
    </source>
</reference>
<dbReference type="RefSeq" id="WP_133755825.1">
    <property type="nucleotide sequence ID" value="NZ_SOAW01000003.1"/>
</dbReference>
<name>A0A4R7IYV1_9ACTN</name>
<dbReference type="NCBIfam" id="NF041390">
    <property type="entry name" value="TadE_Rv3655c"/>
    <property type="match status" value="1"/>
</dbReference>
<feature type="transmembrane region" description="Helical" evidence="1">
    <location>
        <begin position="12"/>
        <end position="35"/>
    </location>
</feature>
<evidence type="ECO:0008006" key="4">
    <source>
        <dbReference type="Google" id="ProtNLM"/>
    </source>
</evidence>
<organism evidence="2 3">
    <name type="scientific">Naumannella halotolerans</name>
    <dbReference type="NCBI Taxonomy" id="993414"/>
    <lineage>
        <taxon>Bacteria</taxon>
        <taxon>Bacillati</taxon>
        <taxon>Actinomycetota</taxon>
        <taxon>Actinomycetes</taxon>
        <taxon>Propionibacteriales</taxon>
        <taxon>Propionibacteriaceae</taxon>
        <taxon>Naumannella</taxon>
    </lineage>
</organism>
<proteinExistence type="predicted"/>
<accession>A0A4R7IYV1</accession>